<organism evidence="1 2">
    <name type="scientific">Entomophthora muscae</name>
    <dbReference type="NCBI Taxonomy" id="34485"/>
    <lineage>
        <taxon>Eukaryota</taxon>
        <taxon>Fungi</taxon>
        <taxon>Fungi incertae sedis</taxon>
        <taxon>Zoopagomycota</taxon>
        <taxon>Entomophthoromycotina</taxon>
        <taxon>Entomophthoromycetes</taxon>
        <taxon>Entomophthorales</taxon>
        <taxon>Entomophthoraceae</taxon>
        <taxon>Entomophthora</taxon>
    </lineage>
</organism>
<dbReference type="EMBL" id="QTSX02002884">
    <property type="protein sequence ID" value="KAJ9073834.1"/>
    <property type="molecule type" value="Genomic_DNA"/>
</dbReference>
<sequence>MGNQSHKDKCLPSCATATYQPIQLMMGKEYNKHYMAAITHNPPTPTAATPLTFQHHPPNPSPPRPALPLRLPCCAILPPRHHSSLPIRIVNFSSLETRAQEQESNPNSGPLDPWATRPVDRSTACLRLSGIKPPQADTKNVSPCSETSQTKEIIALNGRLTTAHNEGTDLETISFMNLKSTPAIYQEPTQERGTGPRPGPMTIALKQDNQVAKLKFLTNERTPGPSGILLPLDQAPSSPCPAFPNFLMNPPIENVKFGGGVLYRPKDPALQTYCHF</sequence>
<dbReference type="Proteomes" id="UP001165960">
    <property type="component" value="Unassembled WGS sequence"/>
</dbReference>
<comment type="caution">
    <text evidence="1">The sequence shown here is derived from an EMBL/GenBank/DDBJ whole genome shotgun (WGS) entry which is preliminary data.</text>
</comment>
<protein>
    <submittedName>
        <fullName evidence="1">Uncharacterized protein</fullName>
    </submittedName>
</protein>
<gene>
    <name evidence="1" type="ORF">DSO57_1012370</name>
</gene>
<evidence type="ECO:0000313" key="1">
    <source>
        <dbReference type="EMBL" id="KAJ9073834.1"/>
    </source>
</evidence>
<proteinExistence type="predicted"/>
<name>A0ACC2TGN8_9FUNG</name>
<reference evidence="1" key="1">
    <citation type="submission" date="2022-04" db="EMBL/GenBank/DDBJ databases">
        <title>Genome of the entomopathogenic fungus Entomophthora muscae.</title>
        <authorList>
            <person name="Elya C."/>
            <person name="Lovett B.R."/>
            <person name="Lee E."/>
            <person name="Macias A.M."/>
            <person name="Hajek A.E."/>
            <person name="De Bivort B.L."/>
            <person name="Kasson M.T."/>
            <person name="De Fine Licht H.H."/>
            <person name="Stajich J.E."/>
        </authorList>
    </citation>
    <scope>NUCLEOTIDE SEQUENCE</scope>
    <source>
        <strain evidence="1">Berkeley</strain>
    </source>
</reference>
<accession>A0ACC2TGN8</accession>
<keyword evidence="2" id="KW-1185">Reference proteome</keyword>
<evidence type="ECO:0000313" key="2">
    <source>
        <dbReference type="Proteomes" id="UP001165960"/>
    </source>
</evidence>